<dbReference type="RefSeq" id="WP_118152666.1">
    <property type="nucleotide sequence ID" value="NZ_QWEY01000006.1"/>
</dbReference>
<dbReference type="AlphaFoldDB" id="A0A411Z1L2"/>
<proteinExistence type="predicted"/>
<dbReference type="GO" id="GO:0016747">
    <property type="term" value="F:acyltransferase activity, transferring groups other than amino-acyl groups"/>
    <property type="evidence" value="ECO:0007669"/>
    <property type="project" value="InterPro"/>
</dbReference>
<dbReference type="PANTHER" id="PTHR43451:SF1">
    <property type="entry name" value="ACETYLTRANSFERASE"/>
    <property type="match status" value="1"/>
</dbReference>
<evidence type="ECO:0000313" key="3">
    <source>
        <dbReference type="Proteomes" id="UP000284547"/>
    </source>
</evidence>
<dbReference type="InterPro" id="IPR000182">
    <property type="entry name" value="GNAT_dom"/>
</dbReference>
<dbReference type="PANTHER" id="PTHR43451">
    <property type="entry name" value="ACETYLTRANSFERASE (GNAT) FAMILY PROTEIN"/>
    <property type="match status" value="1"/>
</dbReference>
<dbReference type="PROSITE" id="PS51186">
    <property type="entry name" value="GNAT"/>
    <property type="match status" value="1"/>
</dbReference>
<dbReference type="InterPro" id="IPR016181">
    <property type="entry name" value="Acyl_CoA_acyltransferase"/>
</dbReference>
<sequence>MIRLRPYAPGDRAAVKTVFYRAVHEGAAGHYTAAQRAAWAPDPTVDPAQPDRLVGQFCLLCERDGQITGFMSLCDDGYLDMAFVLPEVRGKGDAAALYDAILAEAQRRALPRLTAHASLLARPFFARRGWRVEQTEDHPVGPLTLRRFAMQILLPAAPGPQV</sequence>
<dbReference type="OrthoDB" id="9789081at2"/>
<accession>A0A411Z1L2</accession>
<comment type="caution">
    <text evidence="2">The sequence shown here is derived from an EMBL/GenBank/DDBJ whole genome shotgun (WGS) entry which is preliminary data.</text>
</comment>
<dbReference type="CDD" id="cd04301">
    <property type="entry name" value="NAT_SF"/>
    <property type="match status" value="1"/>
</dbReference>
<keyword evidence="2" id="KW-0808">Transferase</keyword>
<dbReference type="EMBL" id="QWEY01000006">
    <property type="protein sequence ID" value="RGP36956.1"/>
    <property type="molecule type" value="Genomic_DNA"/>
</dbReference>
<organism evidence="2 3">
    <name type="scientific">Pseudotabrizicola alkalilacus</name>
    <dbReference type="NCBI Taxonomy" id="2305252"/>
    <lineage>
        <taxon>Bacteria</taxon>
        <taxon>Pseudomonadati</taxon>
        <taxon>Pseudomonadota</taxon>
        <taxon>Alphaproteobacteria</taxon>
        <taxon>Rhodobacterales</taxon>
        <taxon>Paracoccaceae</taxon>
        <taxon>Pseudotabrizicola</taxon>
    </lineage>
</organism>
<gene>
    <name evidence="2" type="ORF">D1012_12465</name>
</gene>
<dbReference type="Gene3D" id="3.40.630.30">
    <property type="match status" value="1"/>
</dbReference>
<keyword evidence="3" id="KW-1185">Reference proteome</keyword>
<protein>
    <submittedName>
        <fullName evidence="2">GNAT family N-acetyltransferase</fullName>
    </submittedName>
</protein>
<evidence type="ECO:0000313" key="2">
    <source>
        <dbReference type="EMBL" id="RGP36956.1"/>
    </source>
</evidence>
<feature type="domain" description="N-acetyltransferase" evidence="1">
    <location>
        <begin position="2"/>
        <end position="155"/>
    </location>
</feature>
<dbReference type="SUPFAM" id="SSF55729">
    <property type="entry name" value="Acyl-CoA N-acyltransferases (Nat)"/>
    <property type="match status" value="1"/>
</dbReference>
<name>A0A411Z1L2_9RHOB</name>
<dbReference type="Pfam" id="PF13673">
    <property type="entry name" value="Acetyltransf_10"/>
    <property type="match status" value="1"/>
</dbReference>
<reference evidence="2 3" key="1">
    <citation type="submission" date="2018-08" db="EMBL/GenBank/DDBJ databases">
        <title>Flavobacterium tibetense sp. nov., isolated from a wetland YonghuCo on Tibetan Plateau.</title>
        <authorList>
            <person name="Phurbu D."/>
            <person name="Lu H."/>
            <person name="Xing P."/>
        </authorList>
    </citation>
    <scope>NUCLEOTIDE SEQUENCE [LARGE SCALE GENOMIC DNA]</scope>
    <source>
        <strain evidence="2 3">DJC</strain>
    </source>
</reference>
<dbReference type="Proteomes" id="UP000284547">
    <property type="component" value="Unassembled WGS sequence"/>
</dbReference>
<dbReference type="InterPro" id="IPR052564">
    <property type="entry name" value="N-acetyltrans/Recomb-assoc"/>
</dbReference>
<evidence type="ECO:0000259" key="1">
    <source>
        <dbReference type="PROSITE" id="PS51186"/>
    </source>
</evidence>